<dbReference type="InterPro" id="IPR002173">
    <property type="entry name" value="Carboh/pur_kinase_PfkB_CS"/>
</dbReference>
<keyword evidence="2" id="KW-0808">Transferase</keyword>
<dbReference type="InterPro" id="IPR052700">
    <property type="entry name" value="Carb_kinase_PfkB-like"/>
</dbReference>
<protein>
    <recommendedName>
        <fullName evidence="4">Carbohydrate kinase PfkB domain-containing protein</fullName>
    </recommendedName>
</protein>
<dbReference type="GO" id="GO:0016301">
    <property type="term" value="F:kinase activity"/>
    <property type="evidence" value="ECO:0007669"/>
    <property type="project" value="UniProtKB-KW"/>
</dbReference>
<dbReference type="PANTHER" id="PTHR43320">
    <property type="entry name" value="SUGAR KINASE"/>
    <property type="match status" value="1"/>
</dbReference>
<evidence type="ECO:0000256" key="3">
    <source>
        <dbReference type="ARBA" id="ARBA00022777"/>
    </source>
</evidence>
<sequence>MIIGIGDNCIDHYLPPIDKSFAGGNVVNVVANLQKHGQPAVYIGTVGTDDRGTALISDLQKLGMNTKFIARKEGTTGITEIELVGDGEYVIRSEEYGVSSHVSLDGETLEYLREHATLIHLSLTGGAIELLDQLATLSKPLSCDISTFYAKHDRAYWERILPHLAYVFVSGGSAASDDEVRRLAADIATFGAKHVIVTRGARGVTAFWDEKEVSQASLLSASEVVDPLGAGDAFISGFLDSLKRSGRTIEDHLLSGSIWAAEACSRFGAW</sequence>
<name>A0A841TP38_9BACL</name>
<organism evidence="5 6">
    <name type="scientific">Cohnella xylanilytica</name>
    <dbReference type="NCBI Taxonomy" id="557555"/>
    <lineage>
        <taxon>Bacteria</taxon>
        <taxon>Bacillati</taxon>
        <taxon>Bacillota</taxon>
        <taxon>Bacilli</taxon>
        <taxon>Bacillales</taxon>
        <taxon>Paenibacillaceae</taxon>
        <taxon>Cohnella</taxon>
    </lineage>
</organism>
<dbReference type="Gene3D" id="3.40.1190.20">
    <property type="match status" value="1"/>
</dbReference>
<accession>A0A841TP38</accession>
<dbReference type="AlphaFoldDB" id="A0A841TP38"/>
<dbReference type="InterPro" id="IPR029056">
    <property type="entry name" value="Ribokinase-like"/>
</dbReference>
<keyword evidence="3" id="KW-0418">Kinase</keyword>
<dbReference type="EMBL" id="JACJVR010000004">
    <property type="protein sequence ID" value="MBB6690096.1"/>
    <property type="molecule type" value="Genomic_DNA"/>
</dbReference>
<dbReference type="RefSeq" id="WP_185134121.1">
    <property type="nucleotide sequence ID" value="NZ_JACJVR010000004.1"/>
</dbReference>
<dbReference type="SUPFAM" id="SSF53613">
    <property type="entry name" value="Ribokinase-like"/>
    <property type="match status" value="1"/>
</dbReference>
<dbReference type="Proteomes" id="UP000553776">
    <property type="component" value="Unassembled WGS sequence"/>
</dbReference>
<dbReference type="PANTHER" id="PTHR43320:SF3">
    <property type="entry name" value="CARBOHYDRATE KINASE PFKB DOMAIN-CONTAINING PROTEIN"/>
    <property type="match status" value="1"/>
</dbReference>
<dbReference type="InterPro" id="IPR011611">
    <property type="entry name" value="PfkB_dom"/>
</dbReference>
<proteinExistence type="inferred from homology"/>
<comment type="caution">
    <text evidence="5">The sequence shown here is derived from an EMBL/GenBank/DDBJ whole genome shotgun (WGS) entry which is preliminary data.</text>
</comment>
<reference evidence="5 6" key="1">
    <citation type="submission" date="2020-08" db="EMBL/GenBank/DDBJ databases">
        <title>Cohnella phylogeny.</title>
        <authorList>
            <person name="Dunlap C."/>
        </authorList>
    </citation>
    <scope>NUCLEOTIDE SEQUENCE [LARGE SCALE GENOMIC DNA]</scope>
    <source>
        <strain evidence="5 6">DSM 25239</strain>
    </source>
</reference>
<evidence type="ECO:0000256" key="1">
    <source>
        <dbReference type="ARBA" id="ARBA00010688"/>
    </source>
</evidence>
<dbReference type="Pfam" id="PF00294">
    <property type="entry name" value="PfkB"/>
    <property type="match status" value="1"/>
</dbReference>
<feature type="domain" description="Carbohydrate kinase PfkB" evidence="4">
    <location>
        <begin position="21"/>
        <end position="269"/>
    </location>
</feature>
<evidence type="ECO:0000313" key="5">
    <source>
        <dbReference type="EMBL" id="MBB6690096.1"/>
    </source>
</evidence>
<evidence type="ECO:0000313" key="6">
    <source>
        <dbReference type="Proteomes" id="UP000553776"/>
    </source>
</evidence>
<gene>
    <name evidence="5" type="ORF">H7B90_01655</name>
</gene>
<keyword evidence="6" id="KW-1185">Reference proteome</keyword>
<comment type="similarity">
    <text evidence="1">Belongs to the carbohydrate kinase PfkB family.</text>
</comment>
<dbReference type="PROSITE" id="PS00584">
    <property type="entry name" value="PFKB_KINASES_2"/>
    <property type="match status" value="1"/>
</dbReference>
<evidence type="ECO:0000256" key="2">
    <source>
        <dbReference type="ARBA" id="ARBA00022679"/>
    </source>
</evidence>
<evidence type="ECO:0000259" key="4">
    <source>
        <dbReference type="Pfam" id="PF00294"/>
    </source>
</evidence>